<accession>A0A7G5F3A5</accession>
<proteinExistence type="evidence at transcript level"/>
<dbReference type="EMBL" id="MT468677">
    <property type="protein sequence ID" value="QMV80730.1"/>
    <property type="molecule type" value="mRNA"/>
</dbReference>
<sequence length="53" mass="6128">MSDHIQMTIFIGFFKKSFNKYPSDSAWKHHPYGTSCSRKGAQKFPLPFVMQSS</sequence>
<protein>
    <submittedName>
        <fullName evidence="1">Cyclotide</fullName>
    </submittedName>
</protein>
<organism evidence="1">
    <name type="scientific">Clitoria ternatea</name>
    <name type="common">Butterfly pea</name>
    <dbReference type="NCBI Taxonomy" id="43366"/>
    <lineage>
        <taxon>Eukaryota</taxon>
        <taxon>Viridiplantae</taxon>
        <taxon>Streptophyta</taxon>
        <taxon>Embryophyta</taxon>
        <taxon>Tracheophyta</taxon>
        <taxon>Spermatophyta</taxon>
        <taxon>Magnoliopsida</taxon>
        <taxon>eudicotyledons</taxon>
        <taxon>Gunneridae</taxon>
        <taxon>Pentapetalae</taxon>
        <taxon>rosids</taxon>
        <taxon>fabids</taxon>
        <taxon>Fabales</taxon>
        <taxon>Fabaceae</taxon>
        <taxon>Papilionoideae</taxon>
        <taxon>50 kb inversion clade</taxon>
        <taxon>NPAAA clade</taxon>
        <taxon>indigoferoid/millettioid clade</taxon>
        <taxon>Phaseoleae</taxon>
        <taxon>Clitoria</taxon>
    </lineage>
</organism>
<evidence type="ECO:0000313" key="1">
    <source>
        <dbReference type="EMBL" id="QMV80730.1"/>
    </source>
</evidence>
<dbReference type="AlphaFoldDB" id="A0A7G5F3A5"/>
<reference evidence="1" key="1">
    <citation type="journal article" date="2020" name="Sci. Rep.">
        <title>Transcriptomic profiling of the medicinal plant Clitoria ternatea: identification of potential genes in cyclotide biosynthesis.</title>
        <authorList>
            <person name="Kalmankar N.V."/>
            <person name="Venkatesan R."/>
            <person name="Balaram P."/>
            <person name="Sowdhamini R."/>
        </authorList>
    </citation>
    <scope>NUCLEOTIDE SEQUENCE</scope>
</reference>
<name>A0A7G5F3A5_CLITE</name>
<reference evidence="1" key="2">
    <citation type="submission" date="2020-05" db="EMBL/GenBank/DDBJ databases">
        <authorList>
            <person name="Kalmankar N."/>
            <person name="Venkatesan R."/>
            <person name="Balaram P."/>
            <person name="Ramanathan S."/>
        </authorList>
    </citation>
    <scope>NUCLEOTIDE SEQUENCE</scope>
</reference>